<gene>
    <name evidence="5" type="ORF">R0135_16065</name>
</gene>
<proteinExistence type="inferred from homology"/>
<evidence type="ECO:0000256" key="3">
    <source>
        <dbReference type="ARBA" id="ARBA00022795"/>
    </source>
</evidence>
<evidence type="ECO:0000313" key="6">
    <source>
        <dbReference type="Proteomes" id="UP001626537"/>
    </source>
</evidence>
<evidence type="ECO:0000256" key="4">
    <source>
        <dbReference type="SAM" id="MobiDB-lite"/>
    </source>
</evidence>
<dbReference type="InterPro" id="IPR036679">
    <property type="entry name" value="FlgN-like_sf"/>
</dbReference>
<dbReference type="Proteomes" id="UP001626537">
    <property type="component" value="Chromosome"/>
</dbReference>
<comment type="similarity">
    <text evidence="2">Belongs to the FlgN family.</text>
</comment>
<evidence type="ECO:0000256" key="2">
    <source>
        <dbReference type="ARBA" id="ARBA00007703"/>
    </source>
</evidence>
<name>A0ABZ0I2B7_9GAMM</name>
<feature type="region of interest" description="Disordered" evidence="4">
    <location>
        <begin position="132"/>
        <end position="157"/>
    </location>
</feature>
<dbReference type="SUPFAM" id="SSF140566">
    <property type="entry name" value="FlgN-like"/>
    <property type="match status" value="1"/>
</dbReference>
<dbReference type="Pfam" id="PF05130">
    <property type="entry name" value="FlgN"/>
    <property type="match status" value="1"/>
</dbReference>
<keyword evidence="5" id="KW-0966">Cell projection</keyword>
<evidence type="ECO:0000313" key="5">
    <source>
        <dbReference type="EMBL" id="WOJ93280.1"/>
    </source>
</evidence>
<reference evidence="5 6" key="1">
    <citation type="submission" date="2023-10" db="EMBL/GenBank/DDBJ databases">
        <title>Two novel species belonging to the OM43/NOR5 clade.</title>
        <authorList>
            <person name="Park M."/>
        </authorList>
    </citation>
    <scope>NUCLEOTIDE SEQUENCE [LARGE SCALE GENOMIC DNA]</scope>
    <source>
        <strain evidence="5 6">IMCC43200</strain>
    </source>
</reference>
<dbReference type="EMBL" id="CP136864">
    <property type="protein sequence ID" value="WOJ93280.1"/>
    <property type="molecule type" value="Genomic_DNA"/>
</dbReference>
<dbReference type="Gene3D" id="1.20.58.300">
    <property type="entry name" value="FlgN-like"/>
    <property type="match status" value="1"/>
</dbReference>
<dbReference type="RefSeq" id="WP_407347928.1">
    <property type="nucleotide sequence ID" value="NZ_CP136864.1"/>
</dbReference>
<keyword evidence="3" id="KW-1005">Bacterial flagellum biogenesis</keyword>
<evidence type="ECO:0000256" key="1">
    <source>
        <dbReference type="ARBA" id="ARBA00002397"/>
    </source>
</evidence>
<comment type="function">
    <text evidence="1">Required for the efficient initiation of filament assembly.</text>
</comment>
<accession>A0ABZ0I2B7</accession>
<protein>
    <submittedName>
        <fullName evidence="5">Flagellar protein FlgN</fullName>
    </submittedName>
</protein>
<keyword evidence="6" id="KW-1185">Reference proteome</keyword>
<organism evidence="5 6">
    <name type="scientific">Congregibacter variabilis</name>
    <dbReference type="NCBI Taxonomy" id="3081200"/>
    <lineage>
        <taxon>Bacteria</taxon>
        <taxon>Pseudomonadati</taxon>
        <taxon>Pseudomonadota</taxon>
        <taxon>Gammaproteobacteria</taxon>
        <taxon>Cellvibrionales</taxon>
        <taxon>Halieaceae</taxon>
        <taxon>Congregibacter</taxon>
    </lineage>
</organism>
<sequence>MSADSGQLTPLLKAELSTLTALEQALDAEHQALVNNQVEELERATTTKNAAVAAHRAQQERRIGWMHGLGLSPDSPLGDLVSHCGDNATDIDLQNQLISLATQCQESNRRNGGLILRLQDRTRGALDVLRREDGGPDLYSLSGSREHQSDSRTLGKA</sequence>
<keyword evidence="5" id="KW-0969">Cilium</keyword>
<dbReference type="InterPro" id="IPR007809">
    <property type="entry name" value="FlgN-like"/>
</dbReference>
<keyword evidence="5" id="KW-0282">Flagellum</keyword>